<dbReference type="Pfam" id="PF05973">
    <property type="entry name" value="Gp49"/>
    <property type="match status" value="1"/>
</dbReference>
<dbReference type="Proteomes" id="UP000503011">
    <property type="component" value="Chromosome"/>
</dbReference>
<sequence>MEWEILMTDQVEAFLNGLYAADPDTHRLVNQAILVLERNGPAEGRPLVDSITASQISNMKELRPPSGGRTEIRILFVFDPWRSAVLLVAGDKSGQWHRWYREAIPEAEQLYATYLKERQGEIGDERG</sequence>
<name>A0A6F8YJQ6_9ACTN</name>
<organism evidence="1 2">
    <name type="scientific">Phytohabitans suffuscus</name>
    <dbReference type="NCBI Taxonomy" id="624315"/>
    <lineage>
        <taxon>Bacteria</taxon>
        <taxon>Bacillati</taxon>
        <taxon>Actinomycetota</taxon>
        <taxon>Actinomycetes</taxon>
        <taxon>Micromonosporales</taxon>
        <taxon>Micromonosporaceae</taxon>
    </lineage>
</organism>
<evidence type="ECO:0000313" key="1">
    <source>
        <dbReference type="EMBL" id="BCB86364.1"/>
    </source>
</evidence>
<dbReference type="AlphaFoldDB" id="A0A6F8YJQ6"/>
<reference evidence="1 2" key="2">
    <citation type="submission" date="2020-03" db="EMBL/GenBank/DDBJ databases">
        <authorList>
            <person name="Ichikawa N."/>
            <person name="Kimura A."/>
            <person name="Kitahashi Y."/>
            <person name="Uohara A."/>
        </authorList>
    </citation>
    <scope>NUCLEOTIDE SEQUENCE [LARGE SCALE GENOMIC DNA]</scope>
    <source>
        <strain evidence="1 2">NBRC 105367</strain>
    </source>
</reference>
<proteinExistence type="predicted"/>
<accession>A0A6F8YJQ6</accession>
<gene>
    <name evidence="1" type="ORF">Psuf_036770</name>
</gene>
<evidence type="ECO:0008006" key="3">
    <source>
        <dbReference type="Google" id="ProtNLM"/>
    </source>
</evidence>
<dbReference type="EMBL" id="AP022871">
    <property type="protein sequence ID" value="BCB86364.1"/>
    <property type="molecule type" value="Genomic_DNA"/>
</dbReference>
<dbReference type="KEGG" id="psuu:Psuf_036770"/>
<evidence type="ECO:0000313" key="2">
    <source>
        <dbReference type="Proteomes" id="UP000503011"/>
    </source>
</evidence>
<dbReference type="InterPro" id="IPR009241">
    <property type="entry name" value="HigB-like"/>
</dbReference>
<keyword evidence="2" id="KW-1185">Reference proteome</keyword>
<reference evidence="1 2" key="1">
    <citation type="submission" date="2020-03" db="EMBL/GenBank/DDBJ databases">
        <title>Whole genome shotgun sequence of Phytohabitans suffuscus NBRC 105367.</title>
        <authorList>
            <person name="Komaki H."/>
            <person name="Tamura T."/>
        </authorList>
    </citation>
    <scope>NUCLEOTIDE SEQUENCE [LARGE SCALE GENOMIC DNA]</scope>
    <source>
        <strain evidence="1 2">NBRC 105367</strain>
    </source>
</reference>
<protein>
    <recommendedName>
        <fullName evidence="3">DNA-binding protein</fullName>
    </recommendedName>
</protein>